<comment type="subcellular location">
    <subcellularLocation>
        <location evidence="1 9">Cytoplasm</location>
    </subcellularLocation>
</comment>
<dbReference type="Gene3D" id="3.40.50.2300">
    <property type="match status" value="1"/>
</dbReference>
<dbReference type="InterPro" id="IPR011006">
    <property type="entry name" value="CheY-like_superfamily"/>
</dbReference>
<dbReference type="eggNOG" id="COG4565">
    <property type="taxonomic scope" value="Bacteria"/>
</dbReference>
<keyword evidence="7 9" id="KW-0010">Activator</keyword>
<proteinExistence type="predicted"/>
<name>C9Z825_STRSW</name>
<evidence type="ECO:0000313" key="13">
    <source>
        <dbReference type="Proteomes" id="UP000001444"/>
    </source>
</evidence>
<dbReference type="HOGENOM" id="CLU_000445_39_1_11"/>
<dbReference type="Proteomes" id="UP000001444">
    <property type="component" value="Chromosome"/>
</dbReference>
<dbReference type="SUPFAM" id="SSF46785">
    <property type="entry name" value="Winged helix' DNA-binding domain"/>
    <property type="match status" value="1"/>
</dbReference>
<evidence type="ECO:0000256" key="4">
    <source>
        <dbReference type="ARBA" id="ARBA00023012"/>
    </source>
</evidence>
<keyword evidence="5 9" id="KW-0805">Transcription regulation</keyword>
<evidence type="ECO:0000256" key="9">
    <source>
        <dbReference type="PIRNR" id="PIRNR006171"/>
    </source>
</evidence>
<organism evidence="12 13">
    <name type="scientific">Streptomyces scabiei (strain 87.22)</name>
    <dbReference type="NCBI Taxonomy" id="680198"/>
    <lineage>
        <taxon>Bacteria</taxon>
        <taxon>Bacillati</taxon>
        <taxon>Actinomycetota</taxon>
        <taxon>Actinomycetes</taxon>
        <taxon>Kitasatosporales</taxon>
        <taxon>Streptomycetaceae</taxon>
        <taxon>Streptomyces</taxon>
    </lineage>
</organism>
<dbReference type="PANTHER" id="PTHR45526:SF1">
    <property type="entry name" value="TRANSCRIPTIONAL REGULATORY PROTEIN DCUR-RELATED"/>
    <property type="match status" value="1"/>
</dbReference>
<keyword evidence="2 9" id="KW-0963">Cytoplasm</keyword>
<evidence type="ECO:0000256" key="6">
    <source>
        <dbReference type="ARBA" id="ARBA00023125"/>
    </source>
</evidence>
<protein>
    <recommendedName>
        <fullName evidence="9">Transcriptional regulatory protein</fullName>
    </recommendedName>
</protein>
<dbReference type="PIRSF" id="PIRSF006171">
    <property type="entry name" value="RR_citrat_malat"/>
    <property type="match status" value="1"/>
</dbReference>
<dbReference type="GO" id="GO:0003677">
    <property type="term" value="F:DNA binding"/>
    <property type="evidence" value="ECO:0007669"/>
    <property type="project" value="UniProtKB-KW"/>
</dbReference>
<dbReference type="Gene3D" id="1.10.10.10">
    <property type="entry name" value="Winged helix-like DNA-binding domain superfamily/Winged helix DNA-binding domain"/>
    <property type="match status" value="1"/>
</dbReference>
<evidence type="ECO:0000259" key="11">
    <source>
        <dbReference type="PROSITE" id="PS50110"/>
    </source>
</evidence>
<evidence type="ECO:0000256" key="7">
    <source>
        <dbReference type="ARBA" id="ARBA00023159"/>
    </source>
</evidence>
<dbReference type="GO" id="GO:0000156">
    <property type="term" value="F:phosphorelay response regulator activity"/>
    <property type="evidence" value="ECO:0007669"/>
    <property type="project" value="TreeGrafter"/>
</dbReference>
<feature type="modified residue" description="4-aspartylphosphate" evidence="10">
    <location>
        <position position="60"/>
    </location>
</feature>
<dbReference type="GO" id="GO:0003700">
    <property type="term" value="F:DNA-binding transcription factor activity"/>
    <property type="evidence" value="ECO:0007669"/>
    <property type="project" value="InterPro"/>
</dbReference>
<dbReference type="Pfam" id="PF20714">
    <property type="entry name" value="HTH_64"/>
    <property type="match status" value="1"/>
</dbReference>
<evidence type="ECO:0000256" key="5">
    <source>
        <dbReference type="ARBA" id="ARBA00023015"/>
    </source>
</evidence>
<dbReference type="KEGG" id="scb:SCAB_89941"/>
<dbReference type="InterPro" id="IPR048714">
    <property type="entry name" value="DpiA-like_HTH"/>
</dbReference>
<dbReference type="InterPro" id="IPR051271">
    <property type="entry name" value="2C-system_Tx_regulators"/>
</dbReference>
<evidence type="ECO:0000256" key="8">
    <source>
        <dbReference type="ARBA" id="ARBA00023163"/>
    </source>
</evidence>
<dbReference type="SUPFAM" id="SSF52172">
    <property type="entry name" value="CheY-like"/>
    <property type="match status" value="1"/>
</dbReference>
<keyword evidence="8 9" id="KW-0804">Transcription</keyword>
<dbReference type="GO" id="GO:0005737">
    <property type="term" value="C:cytoplasm"/>
    <property type="evidence" value="ECO:0007669"/>
    <property type="project" value="UniProtKB-SubCell"/>
</dbReference>
<evidence type="ECO:0000256" key="10">
    <source>
        <dbReference type="PROSITE-ProRule" id="PRU00169"/>
    </source>
</evidence>
<dbReference type="STRING" id="680198.SCAB_89941"/>
<evidence type="ECO:0000256" key="3">
    <source>
        <dbReference type="ARBA" id="ARBA00022553"/>
    </source>
</evidence>
<dbReference type="SMART" id="SM00448">
    <property type="entry name" value="REC"/>
    <property type="match status" value="1"/>
</dbReference>
<keyword evidence="4 9" id="KW-0902">Two-component regulatory system</keyword>
<dbReference type="EMBL" id="FN554889">
    <property type="protein sequence ID" value="CBG75928.1"/>
    <property type="molecule type" value="Genomic_DNA"/>
</dbReference>
<dbReference type="InterPro" id="IPR001789">
    <property type="entry name" value="Sig_transdc_resp-reg_receiver"/>
</dbReference>
<dbReference type="PROSITE" id="PS50110">
    <property type="entry name" value="RESPONSE_REGULATORY"/>
    <property type="match status" value="1"/>
</dbReference>
<gene>
    <name evidence="12" type="ordered locus">SCAB_89941</name>
</gene>
<keyword evidence="13" id="KW-1185">Reference proteome</keyword>
<evidence type="ECO:0000256" key="1">
    <source>
        <dbReference type="ARBA" id="ARBA00004496"/>
    </source>
</evidence>
<keyword evidence="3 10" id="KW-0597">Phosphoprotein</keyword>
<dbReference type="InterPro" id="IPR024187">
    <property type="entry name" value="Sig_transdc_resp-reg_cit/mal"/>
</dbReference>
<reference evidence="12 13" key="1">
    <citation type="journal article" date="2010" name="Mol. Plant Microbe Interact.">
        <title>Streptomyces scabies 87-22 contains a coronafacic acid-like biosynthetic cluster that contributes to plant-microbe interactions.</title>
        <authorList>
            <person name="Bignell D.R."/>
            <person name="Seipke R.F."/>
            <person name="Huguet-Tapia J.C."/>
            <person name="Chambers A.H."/>
            <person name="Parry R.J."/>
            <person name="Loria R."/>
        </authorList>
    </citation>
    <scope>NUCLEOTIDE SEQUENCE [LARGE SCALE GENOMIC DNA]</scope>
    <source>
        <strain evidence="12 13">87.22</strain>
    </source>
</reference>
<dbReference type="Pfam" id="PF00072">
    <property type="entry name" value="Response_reg"/>
    <property type="match status" value="1"/>
</dbReference>
<evidence type="ECO:0000256" key="2">
    <source>
        <dbReference type="ARBA" id="ARBA00022490"/>
    </source>
</evidence>
<sequence length="231" mass="25053">MAMASKEITLLIVDDDPVVTTALRAQVNRISGFRVVAIAHTGREALAATRRFAPNLVLLDLHLPDIPGLDVAHQLRRPDYPPTDVIVISGSRESTAVRAAMQRGALHYLIKPARTGTVEQTLLRYAAASAHLSAGASMVEQRAIDRVFRSLHLDAVVRPTGISPATEQVVLDALAAAGRDLSAHETAEAVGISRATARRYLEHLADRGEVVASLRYGLSGRPQHRYRFCES</sequence>
<dbReference type="InterPro" id="IPR036390">
    <property type="entry name" value="WH_DNA-bd_sf"/>
</dbReference>
<dbReference type="PANTHER" id="PTHR45526">
    <property type="entry name" value="TRANSCRIPTIONAL REGULATORY PROTEIN DPIA"/>
    <property type="match status" value="1"/>
</dbReference>
<dbReference type="InterPro" id="IPR036388">
    <property type="entry name" value="WH-like_DNA-bd_sf"/>
</dbReference>
<dbReference type="AlphaFoldDB" id="C9Z825"/>
<evidence type="ECO:0000313" key="12">
    <source>
        <dbReference type="EMBL" id="CBG75928.1"/>
    </source>
</evidence>
<feature type="domain" description="Response regulatory" evidence="11">
    <location>
        <begin position="9"/>
        <end position="126"/>
    </location>
</feature>
<accession>C9Z825</accession>
<keyword evidence="6 9" id="KW-0238">DNA-binding</keyword>